<evidence type="ECO:0000256" key="9">
    <source>
        <dbReference type="ARBA" id="ARBA00023128"/>
    </source>
</evidence>
<dbReference type="GeneID" id="59327475"/>
<dbReference type="RefSeq" id="XP_037140908.1">
    <property type="nucleotide sequence ID" value="XM_037285012.1"/>
</dbReference>
<dbReference type="PANTHER" id="PTHR46041">
    <property type="entry name" value="MITOCHONDRIAL INNER MEMBRANE PROTEASE SUBUNIT 2"/>
    <property type="match status" value="1"/>
</dbReference>
<name>A0A7G3ZL48_9SACH</name>
<evidence type="ECO:0000256" key="1">
    <source>
        <dbReference type="ARBA" id="ARBA00004434"/>
    </source>
</evidence>
<dbReference type="InterPro" id="IPR019533">
    <property type="entry name" value="Peptidase_S26"/>
</dbReference>
<comment type="subcellular location">
    <subcellularLocation>
        <location evidence="1">Mitochondrion inner membrane</location>
        <topology evidence="1">Single-pass membrane protein</topology>
    </subcellularLocation>
</comment>
<dbReference type="PROSITE" id="PS00761">
    <property type="entry name" value="SPASE_I_3"/>
    <property type="match status" value="1"/>
</dbReference>
<feature type="active site" evidence="11">
    <location>
        <position position="98"/>
    </location>
</feature>
<feature type="active site" evidence="11">
    <location>
        <position position="48"/>
    </location>
</feature>
<dbReference type="InterPro" id="IPR019758">
    <property type="entry name" value="Pept_S26A_signal_pept_1_CS"/>
</dbReference>
<dbReference type="InterPro" id="IPR037730">
    <property type="entry name" value="IMP2"/>
</dbReference>
<evidence type="ECO:0000256" key="2">
    <source>
        <dbReference type="ARBA" id="ARBA00007066"/>
    </source>
</evidence>
<proteinExistence type="inferred from homology"/>
<dbReference type="FunFam" id="2.10.109.10:FF:000005">
    <property type="entry name" value="Mitochondrial inner membrane protease subunit"/>
    <property type="match status" value="1"/>
</dbReference>
<evidence type="ECO:0000256" key="11">
    <source>
        <dbReference type="PIRSR" id="PIRSR600223-1"/>
    </source>
</evidence>
<dbReference type="Gene3D" id="2.10.109.10">
    <property type="entry name" value="Umud Fragment, subunit A"/>
    <property type="match status" value="1"/>
</dbReference>
<organism evidence="13 14">
    <name type="scientific">Torulaspora globosa</name>
    <dbReference type="NCBI Taxonomy" id="48254"/>
    <lineage>
        <taxon>Eukaryota</taxon>
        <taxon>Fungi</taxon>
        <taxon>Dikarya</taxon>
        <taxon>Ascomycota</taxon>
        <taxon>Saccharomycotina</taxon>
        <taxon>Saccharomycetes</taxon>
        <taxon>Saccharomycetales</taxon>
        <taxon>Saccharomycetaceae</taxon>
        <taxon>Torulaspora</taxon>
    </lineage>
</organism>
<evidence type="ECO:0000256" key="10">
    <source>
        <dbReference type="ARBA" id="ARBA00023136"/>
    </source>
</evidence>
<keyword evidence="14" id="KW-1185">Reference proteome</keyword>
<evidence type="ECO:0000256" key="3">
    <source>
        <dbReference type="ARBA" id="ARBA00013650"/>
    </source>
</evidence>
<keyword evidence="5" id="KW-0812">Transmembrane</keyword>
<dbReference type="GO" id="GO:0042720">
    <property type="term" value="C:mitochondrial inner membrane peptidase complex"/>
    <property type="evidence" value="ECO:0007669"/>
    <property type="project" value="InterPro"/>
</dbReference>
<evidence type="ECO:0000313" key="14">
    <source>
        <dbReference type="Proteomes" id="UP000515788"/>
    </source>
</evidence>
<dbReference type="GO" id="GO:0006627">
    <property type="term" value="P:protein processing involved in protein targeting to mitochondrion"/>
    <property type="evidence" value="ECO:0007669"/>
    <property type="project" value="InterPro"/>
</dbReference>
<evidence type="ECO:0000256" key="5">
    <source>
        <dbReference type="ARBA" id="ARBA00022692"/>
    </source>
</evidence>
<evidence type="ECO:0000256" key="8">
    <source>
        <dbReference type="ARBA" id="ARBA00022989"/>
    </source>
</evidence>
<keyword evidence="4" id="KW-0645">Protease</keyword>
<dbReference type="SUPFAM" id="SSF51306">
    <property type="entry name" value="LexA/Signal peptidase"/>
    <property type="match status" value="1"/>
</dbReference>
<dbReference type="InterPro" id="IPR000223">
    <property type="entry name" value="Pept_S26A_signal_pept_1"/>
</dbReference>
<reference evidence="13 14" key="1">
    <citation type="submission" date="2020-06" db="EMBL/GenBank/DDBJ databases">
        <title>The yeast mating-type switching endonuclease HO is a domesticated member of an unorthodox homing genetic element family.</title>
        <authorList>
            <person name="Coughlan A.Y."/>
            <person name="Lombardi L."/>
            <person name="Braun-Galleani S."/>
            <person name="Martos A.R."/>
            <person name="Galeote V."/>
            <person name="Bigey F."/>
            <person name="Dequin S."/>
            <person name="Byrne K.P."/>
            <person name="Wolfe K.H."/>
        </authorList>
    </citation>
    <scope>NUCLEOTIDE SEQUENCE [LARGE SCALE GENOMIC DNA]</scope>
    <source>
        <strain evidence="13 14">CBS764</strain>
    </source>
</reference>
<dbReference type="PANTHER" id="PTHR46041:SF2">
    <property type="entry name" value="MITOCHONDRIAL INNER MEMBRANE PROTEASE SUBUNIT 2"/>
    <property type="match status" value="1"/>
</dbReference>
<keyword evidence="8" id="KW-1133">Transmembrane helix</keyword>
<feature type="domain" description="Peptidase S26" evidence="12">
    <location>
        <begin position="119"/>
        <end position="159"/>
    </location>
</feature>
<dbReference type="CDD" id="cd06530">
    <property type="entry name" value="S26_SPase_I"/>
    <property type="match status" value="1"/>
</dbReference>
<sequence length="183" mass="20740">MWQPLRSLLGDMSRSYGLRLSLVTLSWVPVVMTFNDDICYIARVDGSSMRPTLNPDESASSTDWVLLWKFHSSKAQCLNRDDVVLFKSPLDPSKTYCKRIKAVQYDSVLTRHPYPKEVVQVPRNHIWVEGDNVFHSVDSNNFGPISNGLVIGRVVKVIWPPSRWGADLKLATGRHDILTAKSD</sequence>
<dbReference type="InterPro" id="IPR036286">
    <property type="entry name" value="LexA/Signal_pep-like_sf"/>
</dbReference>
<evidence type="ECO:0000256" key="6">
    <source>
        <dbReference type="ARBA" id="ARBA00022792"/>
    </source>
</evidence>
<dbReference type="PRINTS" id="PR00727">
    <property type="entry name" value="LEADERPTASE"/>
</dbReference>
<keyword evidence="9" id="KW-0496">Mitochondrion</keyword>
<keyword evidence="10" id="KW-0472">Membrane</keyword>
<gene>
    <name evidence="13" type="ORF">HG536_0G00910</name>
</gene>
<evidence type="ECO:0000256" key="4">
    <source>
        <dbReference type="ARBA" id="ARBA00022670"/>
    </source>
</evidence>
<dbReference type="EMBL" id="CP059252">
    <property type="protein sequence ID" value="QLL34234.1"/>
    <property type="molecule type" value="Genomic_DNA"/>
</dbReference>
<evidence type="ECO:0000256" key="7">
    <source>
        <dbReference type="ARBA" id="ARBA00022801"/>
    </source>
</evidence>
<feature type="domain" description="Peptidase S26" evidence="12">
    <location>
        <begin position="37"/>
        <end position="108"/>
    </location>
</feature>
<dbReference type="GO" id="GO:0006465">
    <property type="term" value="P:signal peptide processing"/>
    <property type="evidence" value="ECO:0007669"/>
    <property type="project" value="InterPro"/>
</dbReference>
<keyword evidence="7" id="KW-0378">Hydrolase</keyword>
<evidence type="ECO:0000259" key="12">
    <source>
        <dbReference type="Pfam" id="PF10502"/>
    </source>
</evidence>
<dbReference type="Pfam" id="PF10502">
    <property type="entry name" value="Peptidase_S26"/>
    <property type="match status" value="2"/>
</dbReference>
<protein>
    <recommendedName>
        <fullName evidence="3">Mitochondrial inner membrane protease subunit 2</fullName>
    </recommendedName>
</protein>
<dbReference type="OrthoDB" id="9996127at2759"/>
<dbReference type="AlphaFoldDB" id="A0A7G3ZL48"/>
<accession>A0A7G3ZL48</accession>
<dbReference type="Proteomes" id="UP000515788">
    <property type="component" value="Chromosome 7"/>
</dbReference>
<evidence type="ECO:0000313" key="13">
    <source>
        <dbReference type="EMBL" id="QLL34234.1"/>
    </source>
</evidence>
<keyword evidence="6" id="KW-0999">Mitochondrion inner membrane</keyword>
<comment type="similarity">
    <text evidence="2">Belongs to the peptidase S26 family. IMP2 subfamily.</text>
</comment>
<dbReference type="GO" id="GO:0004252">
    <property type="term" value="F:serine-type endopeptidase activity"/>
    <property type="evidence" value="ECO:0007669"/>
    <property type="project" value="InterPro"/>
</dbReference>
<dbReference type="KEGG" id="tgb:HG536_0G00910"/>